<feature type="region of interest" description="Disordered" evidence="1">
    <location>
        <begin position="41"/>
        <end position="69"/>
    </location>
</feature>
<dbReference type="EMBL" id="BPLQ01006312">
    <property type="protein sequence ID" value="GIY21520.1"/>
    <property type="molecule type" value="Genomic_DNA"/>
</dbReference>
<sequence>MILVDVLKYFMIKTTTQVMEKSGHRQQMILVDALKTHKTTNHHGKNYYSSNGKKWSSTANGTTQKKSGHRQQMILVDVLKHFMVKTTTQAMEKVTIDQMDIDSR</sequence>
<evidence type="ECO:0000313" key="3">
    <source>
        <dbReference type="Proteomes" id="UP001054837"/>
    </source>
</evidence>
<dbReference type="Proteomes" id="UP001054837">
    <property type="component" value="Unassembled WGS sequence"/>
</dbReference>
<keyword evidence="3" id="KW-1185">Reference proteome</keyword>
<feature type="compositionally biased region" description="Polar residues" evidence="1">
    <location>
        <begin position="47"/>
        <end position="65"/>
    </location>
</feature>
<organism evidence="2 3">
    <name type="scientific">Caerostris darwini</name>
    <dbReference type="NCBI Taxonomy" id="1538125"/>
    <lineage>
        <taxon>Eukaryota</taxon>
        <taxon>Metazoa</taxon>
        <taxon>Ecdysozoa</taxon>
        <taxon>Arthropoda</taxon>
        <taxon>Chelicerata</taxon>
        <taxon>Arachnida</taxon>
        <taxon>Araneae</taxon>
        <taxon>Araneomorphae</taxon>
        <taxon>Entelegynae</taxon>
        <taxon>Araneoidea</taxon>
        <taxon>Araneidae</taxon>
        <taxon>Caerostris</taxon>
    </lineage>
</organism>
<reference evidence="2 3" key="1">
    <citation type="submission" date="2021-06" db="EMBL/GenBank/DDBJ databases">
        <title>Caerostris darwini draft genome.</title>
        <authorList>
            <person name="Kono N."/>
            <person name="Arakawa K."/>
        </authorList>
    </citation>
    <scope>NUCLEOTIDE SEQUENCE [LARGE SCALE GENOMIC DNA]</scope>
</reference>
<name>A0AAV4RJA5_9ARAC</name>
<proteinExistence type="predicted"/>
<evidence type="ECO:0000313" key="2">
    <source>
        <dbReference type="EMBL" id="GIY21520.1"/>
    </source>
</evidence>
<evidence type="ECO:0000256" key="1">
    <source>
        <dbReference type="SAM" id="MobiDB-lite"/>
    </source>
</evidence>
<comment type="caution">
    <text evidence="2">The sequence shown here is derived from an EMBL/GenBank/DDBJ whole genome shotgun (WGS) entry which is preliminary data.</text>
</comment>
<protein>
    <submittedName>
        <fullName evidence="2">Uncharacterized protein</fullName>
    </submittedName>
</protein>
<accession>A0AAV4RJA5</accession>
<dbReference type="AlphaFoldDB" id="A0AAV4RJA5"/>
<gene>
    <name evidence="2" type="ORF">CDAR_18641</name>
</gene>